<evidence type="ECO:0000256" key="2">
    <source>
        <dbReference type="ARBA" id="ARBA00022771"/>
    </source>
</evidence>
<accession>A0ABM1YH39</accession>
<feature type="coiled-coil region" evidence="5">
    <location>
        <begin position="181"/>
        <end position="215"/>
    </location>
</feature>
<dbReference type="CDD" id="cd15522">
    <property type="entry name" value="PHD_TAF3"/>
    <property type="match status" value="1"/>
</dbReference>
<evidence type="ECO:0000256" key="4">
    <source>
        <dbReference type="PROSITE-ProRule" id="PRU00146"/>
    </source>
</evidence>
<evidence type="ECO:0000256" key="1">
    <source>
        <dbReference type="ARBA" id="ARBA00022723"/>
    </source>
</evidence>
<dbReference type="InterPro" id="IPR011011">
    <property type="entry name" value="Znf_FYVE_PHD"/>
</dbReference>
<dbReference type="EnsemblMetazoa" id="AALFPA23_009083.R12454">
    <property type="protein sequence ID" value="AALFPA23_009083.P12454"/>
    <property type="gene ID" value="AALFPA23_009083"/>
</dbReference>
<evidence type="ECO:0000256" key="3">
    <source>
        <dbReference type="ARBA" id="ARBA00022833"/>
    </source>
</evidence>
<keyword evidence="8" id="KW-1185">Reference proteome</keyword>
<protein>
    <recommendedName>
        <fullName evidence="6">PHD-type domain-containing protein</fullName>
    </recommendedName>
</protein>
<evidence type="ECO:0000259" key="6">
    <source>
        <dbReference type="PROSITE" id="PS50016"/>
    </source>
</evidence>
<name>A0ABM1YH39_AEDAL</name>
<dbReference type="Gene3D" id="3.30.40.10">
    <property type="entry name" value="Zinc/RING finger domain, C3HC4 (zinc finger)"/>
    <property type="match status" value="1"/>
</dbReference>
<feature type="coiled-coil region" evidence="5">
    <location>
        <begin position="79"/>
        <end position="108"/>
    </location>
</feature>
<dbReference type="PROSITE" id="PS50016">
    <property type="entry name" value="ZF_PHD_2"/>
    <property type="match status" value="1"/>
</dbReference>
<keyword evidence="5" id="KW-0175">Coiled coil</keyword>
<proteinExistence type="predicted"/>
<dbReference type="SMART" id="SM00249">
    <property type="entry name" value="PHD"/>
    <property type="match status" value="1"/>
</dbReference>
<dbReference type="Pfam" id="PF00628">
    <property type="entry name" value="PHD"/>
    <property type="match status" value="1"/>
</dbReference>
<dbReference type="InterPro" id="IPR019786">
    <property type="entry name" value="Zinc_finger_PHD-type_CS"/>
</dbReference>
<evidence type="ECO:0000256" key="5">
    <source>
        <dbReference type="SAM" id="Coils"/>
    </source>
</evidence>
<keyword evidence="1" id="KW-0479">Metal-binding</keyword>
<dbReference type="InterPro" id="IPR013083">
    <property type="entry name" value="Znf_RING/FYVE/PHD"/>
</dbReference>
<keyword evidence="2 4" id="KW-0863">Zinc-finger</keyword>
<evidence type="ECO:0000313" key="7">
    <source>
        <dbReference type="EnsemblMetazoa" id="AALFPA23_009083.P12454"/>
    </source>
</evidence>
<dbReference type="RefSeq" id="XP_062699879.1">
    <property type="nucleotide sequence ID" value="XM_062843895.1"/>
</dbReference>
<dbReference type="SUPFAM" id="SSF57903">
    <property type="entry name" value="FYVE/PHD zinc finger"/>
    <property type="match status" value="1"/>
</dbReference>
<dbReference type="GeneID" id="115261990"/>
<keyword evidence="3" id="KW-0862">Zinc</keyword>
<dbReference type="InterPro" id="IPR001965">
    <property type="entry name" value="Znf_PHD"/>
</dbReference>
<reference evidence="7" key="2">
    <citation type="submission" date="2025-05" db="UniProtKB">
        <authorList>
            <consortium name="EnsemblMetazoa"/>
        </authorList>
    </citation>
    <scope>IDENTIFICATION</scope>
    <source>
        <strain evidence="7">Foshan</strain>
    </source>
</reference>
<reference evidence="8" key="1">
    <citation type="journal article" date="2015" name="Proc. Natl. Acad. Sci. U.S.A.">
        <title>Genome sequence of the Asian Tiger mosquito, Aedes albopictus, reveals insights into its biology, genetics, and evolution.</title>
        <authorList>
            <person name="Chen X.G."/>
            <person name="Jiang X."/>
            <person name="Gu J."/>
            <person name="Xu M."/>
            <person name="Wu Y."/>
            <person name="Deng Y."/>
            <person name="Zhang C."/>
            <person name="Bonizzoni M."/>
            <person name="Dermauw W."/>
            <person name="Vontas J."/>
            <person name="Armbruster P."/>
            <person name="Huang X."/>
            <person name="Yang Y."/>
            <person name="Zhang H."/>
            <person name="He W."/>
            <person name="Peng H."/>
            <person name="Liu Y."/>
            <person name="Wu K."/>
            <person name="Chen J."/>
            <person name="Lirakis M."/>
            <person name="Topalis P."/>
            <person name="Van Leeuwen T."/>
            <person name="Hall A.B."/>
            <person name="Jiang X."/>
            <person name="Thorpe C."/>
            <person name="Mueller R.L."/>
            <person name="Sun C."/>
            <person name="Waterhouse R.M."/>
            <person name="Yan G."/>
            <person name="Tu Z.J."/>
            <person name="Fang X."/>
            <person name="James A.A."/>
        </authorList>
    </citation>
    <scope>NUCLEOTIDE SEQUENCE [LARGE SCALE GENOMIC DNA]</scope>
    <source>
        <strain evidence="8">Foshan</strain>
    </source>
</reference>
<organism evidence="7 8">
    <name type="scientific">Aedes albopictus</name>
    <name type="common">Asian tiger mosquito</name>
    <name type="synonym">Stegomyia albopicta</name>
    <dbReference type="NCBI Taxonomy" id="7160"/>
    <lineage>
        <taxon>Eukaryota</taxon>
        <taxon>Metazoa</taxon>
        <taxon>Ecdysozoa</taxon>
        <taxon>Arthropoda</taxon>
        <taxon>Hexapoda</taxon>
        <taxon>Insecta</taxon>
        <taxon>Pterygota</taxon>
        <taxon>Neoptera</taxon>
        <taxon>Endopterygota</taxon>
        <taxon>Diptera</taxon>
        <taxon>Nematocera</taxon>
        <taxon>Culicoidea</taxon>
        <taxon>Culicidae</taxon>
        <taxon>Culicinae</taxon>
        <taxon>Aedini</taxon>
        <taxon>Aedes</taxon>
        <taxon>Stegomyia</taxon>
    </lineage>
</organism>
<dbReference type="PROSITE" id="PS01359">
    <property type="entry name" value="ZF_PHD_1"/>
    <property type="match status" value="1"/>
</dbReference>
<feature type="domain" description="PHD-type" evidence="6">
    <location>
        <begin position="12"/>
        <end position="61"/>
    </location>
</feature>
<dbReference type="Proteomes" id="UP000069940">
    <property type="component" value="Unassembled WGS sequence"/>
</dbReference>
<evidence type="ECO:0000313" key="8">
    <source>
        <dbReference type="Proteomes" id="UP000069940"/>
    </source>
</evidence>
<dbReference type="InterPro" id="IPR019787">
    <property type="entry name" value="Znf_PHD-finger"/>
</dbReference>
<sequence>MRKASLAIPATESNCVACDRSDDADNMVQCDACDTWWHFSCAKVTASISNRAWVCSKCTKDDSLSFKSGLSDRSGSQLAESMARLKERQELEKKRLELDLQKKFLDEQQRLLDATVTAVSGSLKSCVTRRESTQRVEEWICRTAEQKAFEESDREPVDPLRLQLVQGLAVTERYGAPIEMMRHVQKRSESDTDELQKLQRQMEECQKKIAVLKITAQSDYPSAVGQQYAHENRRDHFVRDCDGTGQQRTDRTLFDCRTNDEQRQREHVDFATDGQQRYDRAPNEATVNRHQNNAHLDSTVQDQQPEIHSRRQFRDVSLQGPTPQQITARQSLARDLPTFSGDPSEWPIFISNYNYTTAINSRDSSITAWQSKNFVSILKQRMSTHISLTQHCYKSWLVSYLPVKS</sequence>